<evidence type="ECO:0000313" key="2">
    <source>
        <dbReference type="Proteomes" id="UP001281147"/>
    </source>
</evidence>
<comment type="caution">
    <text evidence="1">The sequence shown here is derived from an EMBL/GenBank/DDBJ whole genome shotgun (WGS) entry which is preliminary data.</text>
</comment>
<dbReference type="Proteomes" id="UP001281147">
    <property type="component" value="Unassembled WGS sequence"/>
</dbReference>
<name>A0ACC3MP49_9PEZI</name>
<keyword evidence="2" id="KW-1185">Reference proteome</keyword>
<dbReference type="EMBL" id="JAUTXU010000188">
    <property type="protein sequence ID" value="KAK3700182.1"/>
    <property type="molecule type" value="Genomic_DNA"/>
</dbReference>
<accession>A0ACC3MP49</accession>
<protein>
    <submittedName>
        <fullName evidence="1">Uncharacterized protein</fullName>
    </submittedName>
</protein>
<gene>
    <name evidence="1" type="ORF">LTR37_016061</name>
</gene>
<proteinExistence type="predicted"/>
<organism evidence="1 2">
    <name type="scientific">Vermiconidia calcicola</name>
    <dbReference type="NCBI Taxonomy" id="1690605"/>
    <lineage>
        <taxon>Eukaryota</taxon>
        <taxon>Fungi</taxon>
        <taxon>Dikarya</taxon>
        <taxon>Ascomycota</taxon>
        <taxon>Pezizomycotina</taxon>
        <taxon>Dothideomycetes</taxon>
        <taxon>Dothideomycetidae</taxon>
        <taxon>Mycosphaerellales</taxon>
        <taxon>Extremaceae</taxon>
        <taxon>Vermiconidia</taxon>
    </lineage>
</organism>
<sequence length="835" mass="92897">MADSTAEKDSTNETKMAAEQHSLIKTNFPVLLPEMPELRHNRAEFEAHIKSLLPKKEAVTSIPIRTKEESTVVPKSGEALKSEDSKEQTVDSKDGKSTPSTEGGKEAEAPFMTALLSDKASVPSLDDRDGKMLTENADVAYRTSGEALVDLFFELEDVISASRLKDVLDKAWENDADATLKIIWNARSIHLGKSSRPTFYRAVGWLAENHPRTLIENLPWLVRPLIQKKAPKKDEKKEGESTDAEMIEAKDADSDFELVESEGRKEELDGQPAHKKLKLDGDDAQLAEFDVKYGVSHGYWKDLLNILALAANDQLKVDGTPRSVLNVEKPPGKKYKRDWTAGQKKATNAARHDRAVRKLEEAGFYRALHLSVARLFADQLKTDMARLSSNSKADMKRITLAAKWAPTHKGMHDQHTCIVSSIAEMLYPFDTCCPEGVDPADRELYLKYARIAYQSQTLSPLRKHLSVVEREITTEKFTDIKYERVPSLAMKQYTPLFAKKDFQHFDQYIERVAAGKSKISGATLLPSTLVAAVTGSTSSSKSGRGADAMVQKKLQDIQLKSIDGQWNTLVQRIKDSGTLESSIAVCDVSGSMSYPNFPDGTVPMDSSIGLSLLLAEVTKPPFGGAFITFHTSPQVLRVGGADDKRSFAGKVNYMGRADWGGSTDVVAVFEKLILPMALENRLTQEDMVKQVFIFSDMQFNQANDRSDRWTTAYERIREKFKKAGYEMPRLIFWNLAGGRAGWDSDAGDDDTAPKPVSAAEEGTALVSGYSQGQMKIFLDNGGFEDEDDEEVVEEKEGEDGEVVVEKRKEKKKKDPLDVVKKAISHDAYRMLKVMD</sequence>
<reference evidence="1" key="1">
    <citation type="submission" date="2023-07" db="EMBL/GenBank/DDBJ databases">
        <title>Black Yeasts Isolated from many extreme environments.</title>
        <authorList>
            <person name="Coleine C."/>
            <person name="Stajich J.E."/>
            <person name="Selbmann L."/>
        </authorList>
    </citation>
    <scope>NUCLEOTIDE SEQUENCE</scope>
    <source>
        <strain evidence="1">CCFEE 5714</strain>
    </source>
</reference>
<evidence type="ECO:0000313" key="1">
    <source>
        <dbReference type="EMBL" id="KAK3700182.1"/>
    </source>
</evidence>